<dbReference type="InterPro" id="IPR024983">
    <property type="entry name" value="CHAT_dom"/>
</dbReference>
<reference evidence="3 4" key="1">
    <citation type="submission" date="2018-03" db="EMBL/GenBank/DDBJ databases">
        <title>Genomic Encyclopedia of Type Strains, Phase III (KMG-III): the genomes of soil and plant-associated and newly described type strains.</title>
        <authorList>
            <person name="Whitman W."/>
        </authorList>
    </citation>
    <scope>NUCLEOTIDE SEQUENCE [LARGE SCALE GENOMIC DNA]</scope>
    <source>
        <strain evidence="3 4">CGMCC 4.7104</strain>
    </source>
</reference>
<dbReference type="RefSeq" id="WP_146178662.1">
    <property type="nucleotide sequence ID" value="NZ_PVNG01000039.1"/>
</dbReference>
<name>A0A2T0LXY2_9ACTN</name>
<dbReference type="OrthoDB" id="4276364at2"/>
<feature type="region of interest" description="Disordered" evidence="1">
    <location>
        <begin position="20"/>
        <end position="39"/>
    </location>
</feature>
<evidence type="ECO:0000259" key="2">
    <source>
        <dbReference type="Pfam" id="PF12770"/>
    </source>
</evidence>
<dbReference type="Pfam" id="PF12770">
    <property type="entry name" value="CHAT"/>
    <property type="match status" value="1"/>
</dbReference>
<protein>
    <submittedName>
        <fullName evidence="3">CHAT domain-containing protein</fullName>
    </submittedName>
</protein>
<organism evidence="3 4">
    <name type="scientific">Nonomuraea fuscirosea</name>
    <dbReference type="NCBI Taxonomy" id="1291556"/>
    <lineage>
        <taxon>Bacteria</taxon>
        <taxon>Bacillati</taxon>
        <taxon>Actinomycetota</taxon>
        <taxon>Actinomycetes</taxon>
        <taxon>Streptosporangiales</taxon>
        <taxon>Streptosporangiaceae</taxon>
        <taxon>Nonomuraea</taxon>
    </lineage>
</organism>
<dbReference type="EMBL" id="PVNG01000039">
    <property type="protein sequence ID" value="PRX48950.1"/>
    <property type="molecule type" value="Genomic_DNA"/>
</dbReference>
<keyword evidence="4" id="KW-1185">Reference proteome</keyword>
<feature type="domain" description="CHAT" evidence="2">
    <location>
        <begin position="249"/>
        <end position="372"/>
    </location>
</feature>
<comment type="caution">
    <text evidence="3">The sequence shown here is derived from an EMBL/GenBank/DDBJ whole genome shotgun (WGS) entry which is preliminary data.</text>
</comment>
<evidence type="ECO:0000313" key="3">
    <source>
        <dbReference type="EMBL" id="PRX48950.1"/>
    </source>
</evidence>
<sequence>MDEGRLGKVLFSTAPWRSRFRQQRHTAAAPPPPVEERPPGVGLEPFAVKPEEPAPEGVAQLRVVRKRIGGEIVFGVSGSCCCSRLPFHAPPEHGRPGLALATLMARDAKAGGVAPAETLHAMRAWSESKGPLVRWLNRLRGHHPDLHLVIWDDTDFDIPWELLWLRPSPADGVAGGWLGAEVSVSRRTTLDSEYARPMDDLRCEGEIVGYVDEADAHIAADLILLQEFGLRRFPTLRGLLGHLEQAGLPLAMVYVACHGEYATEGFRYRLGGVPLGELSGHILTRLTDAGGLVFLNACHSGRLIIEERFNDQTLRGFVKVFLASGAAGLIGTTGAVGTHTAKEVARSILEHLRRDPDTPVPQALRDYRRALVPAGLPPIDDIEANRRLLRTLYTFMYVYYGSPQTTVAFEAGAP</sequence>
<dbReference type="Proteomes" id="UP000238312">
    <property type="component" value="Unassembled WGS sequence"/>
</dbReference>
<gene>
    <name evidence="3" type="ORF">B0I32_13943</name>
</gene>
<proteinExistence type="predicted"/>
<evidence type="ECO:0000313" key="4">
    <source>
        <dbReference type="Proteomes" id="UP000238312"/>
    </source>
</evidence>
<dbReference type="AlphaFoldDB" id="A0A2T0LXY2"/>
<accession>A0A2T0LXY2</accession>
<evidence type="ECO:0000256" key="1">
    <source>
        <dbReference type="SAM" id="MobiDB-lite"/>
    </source>
</evidence>